<dbReference type="Gene3D" id="3.90.79.10">
    <property type="entry name" value="Nucleoside Triphosphate Pyrophosphohydrolase"/>
    <property type="match status" value="1"/>
</dbReference>
<sequence length="171" mass="20826">MQLRNLEYVDQRVAQKFLDFINGNQNYFRDNNPDRHICSFFLPYDEKRKLIYLGHHKKAKDWIPPGGHINQGENPLNTVYREFQEELNHQLTDEKVQLFNLSIKDISGNPLHKCKTHYDFWYLVRLKKKNFKFDRNEFYQAKWLTIPQALRKMKLLQYANIIKKLQKIYFS</sequence>
<dbReference type="InterPro" id="IPR015797">
    <property type="entry name" value="NUDIX_hydrolase-like_dom_sf"/>
</dbReference>
<protein>
    <recommendedName>
        <fullName evidence="2">Nudix hydrolase domain-containing protein</fullName>
    </recommendedName>
</protein>
<dbReference type="Proteomes" id="UP000177208">
    <property type="component" value="Unassembled WGS sequence"/>
</dbReference>
<dbReference type="Pfam" id="PF00293">
    <property type="entry name" value="NUDIX"/>
    <property type="match status" value="1"/>
</dbReference>
<evidence type="ECO:0000313" key="3">
    <source>
        <dbReference type="EMBL" id="OGK16954.1"/>
    </source>
</evidence>
<reference evidence="3 4" key="1">
    <citation type="journal article" date="2016" name="Nat. Commun.">
        <title>Thousands of microbial genomes shed light on interconnected biogeochemical processes in an aquifer system.</title>
        <authorList>
            <person name="Anantharaman K."/>
            <person name="Brown C.T."/>
            <person name="Hug L.A."/>
            <person name="Sharon I."/>
            <person name="Castelle C.J."/>
            <person name="Probst A.J."/>
            <person name="Thomas B.C."/>
            <person name="Singh A."/>
            <person name="Wilkins M.J."/>
            <person name="Karaoz U."/>
            <person name="Brodie E.L."/>
            <person name="Williams K.H."/>
            <person name="Hubbard S.S."/>
            <person name="Banfield J.F."/>
        </authorList>
    </citation>
    <scope>NUCLEOTIDE SEQUENCE [LARGE SCALE GENOMIC DNA]</scope>
</reference>
<organism evidence="3 4">
    <name type="scientific">Candidatus Roizmanbacteria bacterium RIFCSPHIGHO2_01_FULL_39_12c</name>
    <dbReference type="NCBI Taxonomy" id="1802031"/>
    <lineage>
        <taxon>Bacteria</taxon>
        <taxon>Candidatus Roizmaniibacteriota</taxon>
    </lineage>
</organism>
<keyword evidence="1" id="KW-0378">Hydrolase</keyword>
<dbReference type="GO" id="GO:0006754">
    <property type="term" value="P:ATP biosynthetic process"/>
    <property type="evidence" value="ECO:0007669"/>
    <property type="project" value="TreeGrafter"/>
</dbReference>
<gene>
    <name evidence="3" type="ORF">A2774_00460</name>
</gene>
<name>A0A1F7GDM6_9BACT</name>
<dbReference type="InterPro" id="IPR051325">
    <property type="entry name" value="Nudix_hydrolase_domain"/>
</dbReference>
<feature type="domain" description="Nudix hydrolase" evidence="2">
    <location>
        <begin position="34"/>
        <end position="169"/>
    </location>
</feature>
<dbReference type="PROSITE" id="PS00893">
    <property type="entry name" value="NUDIX_BOX"/>
    <property type="match status" value="1"/>
</dbReference>
<dbReference type="GO" id="GO:0006167">
    <property type="term" value="P:AMP biosynthetic process"/>
    <property type="evidence" value="ECO:0007669"/>
    <property type="project" value="TreeGrafter"/>
</dbReference>
<dbReference type="PANTHER" id="PTHR21340">
    <property type="entry name" value="DIADENOSINE 5,5-P1,P4-TETRAPHOSPHATE PYROPHOSPHOHYDROLASE MUTT"/>
    <property type="match status" value="1"/>
</dbReference>
<evidence type="ECO:0000259" key="2">
    <source>
        <dbReference type="PROSITE" id="PS51462"/>
    </source>
</evidence>
<dbReference type="GO" id="GO:0004081">
    <property type="term" value="F:bis(5'-nucleosyl)-tetraphosphatase (asymmetrical) activity"/>
    <property type="evidence" value="ECO:0007669"/>
    <property type="project" value="TreeGrafter"/>
</dbReference>
<dbReference type="AlphaFoldDB" id="A0A1F7GDM6"/>
<proteinExistence type="predicted"/>
<evidence type="ECO:0000313" key="4">
    <source>
        <dbReference type="Proteomes" id="UP000177208"/>
    </source>
</evidence>
<dbReference type="InterPro" id="IPR000086">
    <property type="entry name" value="NUDIX_hydrolase_dom"/>
</dbReference>
<dbReference type="InterPro" id="IPR020084">
    <property type="entry name" value="NUDIX_hydrolase_CS"/>
</dbReference>
<dbReference type="PROSITE" id="PS51462">
    <property type="entry name" value="NUDIX"/>
    <property type="match status" value="1"/>
</dbReference>
<accession>A0A1F7GDM6</accession>
<dbReference type="PANTHER" id="PTHR21340:SF0">
    <property type="entry name" value="BIS(5'-NUCLEOSYL)-TETRAPHOSPHATASE [ASYMMETRICAL]"/>
    <property type="match status" value="1"/>
</dbReference>
<evidence type="ECO:0000256" key="1">
    <source>
        <dbReference type="ARBA" id="ARBA00022801"/>
    </source>
</evidence>
<comment type="caution">
    <text evidence="3">The sequence shown here is derived from an EMBL/GenBank/DDBJ whole genome shotgun (WGS) entry which is preliminary data.</text>
</comment>
<dbReference type="SUPFAM" id="SSF55811">
    <property type="entry name" value="Nudix"/>
    <property type="match status" value="1"/>
</dbReference>
<dbReference type="EMBL" id="MFZG01000015">
    <property type="protein sequence ID" value="OGK16954.1"/>
    <property type="molecule type" value="Genomic_DNA"/>
</dbReference>